<evidence type="ECO:0000256" key="4">
    <source>
        <dbReference type="ARBA" id="ARBA00023163"/>
    </source>
</evidence>
<dbReference type="FunCoup" id="A0A286U5Y8">
    <property type="interactions" value="242"/>
</dbReference>
<evidence type="ECO:0000256" key="1">
    <source>
        <dbReference type="ARBA" id="ARBA00004123"/>
    </source>
</evidence>
<feature type="domain" description="TAFII28-like protein" evidence="8">
    <location>
        <begin position="134"/>
        <end position="217"/>
    </location>
</feature>
<dbReference type="Pfam" id="PF04719">
    <property type="entry name" value="TAFII28"/>
    <property type="match status" value="1"/>
</dbReference>
<gene>
    <name evidence="9" type="ORF">PNOK_0952000</name>
</gene>
<evidence type="ECO:0000259" key="8">
    <source>
        <dbReference type="Pfam" id="PF04719"/>
    </source>
</evidence>
<reference evidence="9 10" key="1">
    <citation type="journal article" date="2017" name="Mol. Ecol.">
        <title>Comparative and population genomic landscape of Phellinus noxius: A hypervariable fungus causing root rot in trees.</title>
        <authorList>
            <person name="Chung C.L."/>
            <person name="Lee T.J."/>
            <person name="Akiba M."/>
            <person name="Lee H.H."/>
            <person name="Kuo T.H."/>
            <person name="Liu D."/>
            <person name="Ke H.M."/>
            <person name="Yokoi T."/>
            <person name="Roa M.B."/>
            <person name="Lu M.J."/>
            <person name="Chang Y.Y."/>
            <person name="Ann P.J."/>
            <person name="Tsai J.N."/>
            <person name="Chen C.Y."/>
            <person name="Tzean S.S."/>
            <person name="Ota Y."/>
            <person name="Hattori T."/>
            <person name="Sahashi N."/>
            <person name="Liou R.F."/>
            <person name="Kikuchi T."/>
            <person name="Tsai I.J."/>
        </authorList>
    </citation>
    <scope>NUCLEOTIDE SEQUENCE [LARGE SCALE GENOMIC DNA]</scope>
    <source>
        <strain evidence="9 10">FFPRI411160</strain>
    </source>
</reference>
<dbReference type="InParanoid" id="A0A286U5Y8"/>
<comment type="subcellular location">
    <subcellularLocation>
        <location evidence="1">Nucleus</location>
    </subcellularLocation>
</comment>
<dbReference type="InterPro" id="IPR045127">
    <property type="entry name" value="TAF11-like"/>
</dbReference>
<feature type="compositionally biased region" description="Acidic residues" evidence="7">
    <location>
        <begin position="100"/>
        <end position="112"/>
    </location>
</feature>
<feature type="compositionally biased region" description="Polar residues" evidence="7">
    <location>
        <begin position="44"/>
        <end position="81"/>
    </location>
</feature>
<dbReference type="Proteomes" id="UP000217199">
    <property type="component" value="Unassembled WGS sequence"/>
</dbReference>
<feature type="compositionally biased region" description="Polar residues" evidence="7">
    <location>
        <begin position="1"/>
        <end position="21"/>
    </location>
</feature>
<keyword evidence="10" id="KW-1185">Reference proteome</keyword>
<dbReference type="FunFam" id="1.10.20.10:FF:000061">
    <property type="entry name" value="TFIID subunit"/>
    <property type="match status" value="1"/>
</dbReference>
<dbReference type="PANTHER" id="PTHR13218">
    <property type="entry name" value="TRANSCRIPTION INITIATION FACTOR TFIID SUBUNIT 11-RELATED"/>
    <property type="match status" value="1"/>
</dbReference>
<comment type="similarity">
    <text evidence="2">Belongs to the TAF11 family.</text>
</comment>
<dbReference type="GO" id="GO:0016251">
    <property type="term" value="F:RNA polymerase II general transcription initiation factor activity"/>
    <property type="evidence" value="ECO:0007669"/>
    <property type="project" value="TreeGrafter"/>
</dbReference>
<dbReference type="PANTHER" id="PTHR13218:SF8">
    <property type="entry name" value="TRANSCRIPTION INITIATION FACTOR TFIID SUBUNIT 11"/>
    <property type="match status" value="1"/>
</dbReference>
<dbReference type="Gene3D" id="1.10.20.10">
    <property type="entry name" value="Histone, subunit A"/>
    <property type="match status" value="1"/>
</dbReference>
<proteinExistence type="inferred from homology"/>
<dbReference type="STRING" id="2282107.A0A286U5Y8"/>
<dbReference type="AlphaFoldDB" id="A0A286U5Y8"/>
<dbReference type="InterPro" id="IPR006809">
    <property type="entry name" value="TAFII28_dom"/>
</dbReference>
<dbReference type="OrthoDB" id="28335at2759"/>
<evidence type="ECO:0000256" key="2">
    <source>
        <dbReference type="ARBA" id="ARBA00009788"/>
    </source>
</evidence>
<keyword evidence="4" id="KW-0804">Transcription</keyword>
<organism evidence="9 10">
    <name type="scientific">Pyrrhoderma noxium</name>
    <dbReference type="NCBI Taxonomy" id="2282107"/>
    <lineage>
        <taxon>Eukaryota</taxon>
        <taxon>Fungi</taxon>
        <taxon>Dikarya</taxon>
        <taxon>Basidiomycota</taxon>
        <taxon>Agaricomycotina</taxon>
        <taxon>Agaricomycetes</taxon>
        <taxon>Hymenochaetales</taxon>
        <taxon>Hymenochaetaceae</taxon>
        <taxon>Pyrrhoderma</taxon>
    </lineage>
</organism>
<feature type="compositionally biased region" description="Basic residues" evidence="7">
    <location>
        <begin position="34"/>
        <end position="43"/>
    </location>
</feature>
<dbReference type="EMBL" id="NBII01000011">
    <property type="protein sequence ID" value="PAV14967.1"/>
    <property type="molecule type" value="Genomic_DNA"/>
</dbReference>
<dbReference type="GO" id="GO:0046982">
    <property type="term" value="F:protein heterodimerization activity"/>
    <property type="evidence" value="ECO:0007669"/>
    <property type="project" value="InterPro"/>
</dbReference>
<evidence type="ECO:0000313" key="10">
    <source>
        <dbReference type="Proteomes" id="UP000217199"/>
    </source>
</evidence>
<dbReference type="CDD" id="cd08048">
    <property type="entry name" value="HFD_TAF11"/>
    <property type="match status" value="1"/>
</dbReference>
<evidence type="ECO:0000256" key="5">
    <source>
        <dbReference type="ARBA" id="ARBA00023242"/>
    </source>
</evidence>
<evidence type="ECO:0000256" key="3">
    <source>
        <dbReference type="ARBA" id="ARBA00023015"/>
    </source>
</evidence>
<feature type="region of interest" description="Disordered" evidence="7">
    <location>
        <begin position="1"/>
        <end position="112"/>
    </location>
</feature>
<dbReference type="SUPFAM" id="SSF47113">
    <property type="entry name" value="Histone-fold"/>
    <property type="match status" value="1"/>
</dbReference>
<dbReference type="GO" id="GO:0005669">
    <property type="term" value="C:transcription factor TFIID complex"/>
    <property type="evidence" value="ECO:0007669"/>
    <property type="project" value="InterPro"/>
</dbReference>
<keyword evidence="5" id="KW-0539">Nucleus</keyword>
<keyword evidence="3" id="KW-0805">Transcription regulation</keyword>
<sequence>MSSPYSGTSEQYSQFQASTPGPSTPLLGASGRKSTAKKGRKSRATSVAPSASGASPDPQQSVQWASPLQSTETQRRAGSTSADATGADGPPPPTGRTGADEDGEGEEDLLPDMADDDYSAQLSWQSLSKDNLKVLMDNFTPDQYDRYEAYRRNALPKQAVRRVIQQTLGQQVSTPVAQVVAGFAKVFVGEIVEKARKVQQERGESGPLSPDHLRQAYLEYQEETGRVGAARPHRGKKLFVR</sequence>
<name>A0A286U5Y8_9AGAM</name>
<comment type="caution">
    <text evidence="9">The sequence shown here is derived from an EMBL/GenBank/DDBJ whole genome shotgun (WGS) entry which is preliminary data.</text>
</comment>
<protein>
    <recommendedName>
        <fullName evidence="6">Transcription initiation factor TFIID subunit 11</fullName>
    </recommendedName>
</protein>
<evidence type="ECO:0000313" key="9">
    <source>
        <dbReference type="EMBL" id="PAV14967.1"/>
    </source>
</evidence>
<evidence type="ECO:0000256" key="7">
    <source>
        <dbReference type="SAM" id="MobiDB-lite"/>
    </source>
</evidence>
<accession>A0A286U5Y8</accession>
<dbReference type="GO" id="GO:0051123">
    <property type="term" value="P:RNA polymerase II preinitiation complex assembly"/>
    <property type="evidence" value="ECO:0007669"/>
    <property type="project" value="InterPro"/>
</dbReference>
<dbReference type="InterPro" id="IPR009072">
    <property type="entry name" value="Histone-fold"/>
</dbReference>
<evidence type="ECO:0000256" key="6">
    <source>
        <dbReference type="ARBA" id="ARBA00072882"/>
    </source>
</evidence>